<evidence type="ECO:0000256" key="7">
    <source>
        <dbReference type="HAMAP-Rule" id="MF_00902"/>
    </source>
</evidence>
<dbReference type="PANTHER" id="PTHR30371">
    <property type="entry name" value="SEC-INDEPENDENT PROTEIN TRANSLOCASE PROTEIN TATC"/>
    <property type="match status" value="1"/>
</dbReference>
<dbReference type="EMBL" id="BAAAZH010000028">
    <property type="protein sequence ID" value="GAA4126258.1"/>
    <property type="molecule type" value="Genomic_DNA"/>
</dbReference>
<feature type="transmembrane region" description="Helical" evidence="7">
    <location>
        <begin position="212"/>
        <end position="229"/>
    </location>
</feature>
<proteinExistence type="inferred from homology"/>
<dbReference type="HAMAP" id="MF_00902">
    <property type="entry name" value="TatC"/>
    <property type="match status" value="1"/>
</dbReference>
<dbReference type="PANTHER" id="PTHR30371:SF0">
    <property type="entry name" value="SEC-INDEPENDENT PROTEIN TRANSLOCASE PROTEIN TATC, CHLOROPLASTIC-RELATED"/>
    <property type="match status" value="1"/>
</dbReference>
<dbReference type="NCBIfam" id="TIGR00945">
    <property type="entry name" value="tatC"/>
    <property type="match status" value="1"/>
</dbReference>
<feature type="transmembrane region" description="Helical" evidence="7">
    <location>
        <begin position="97"/>
        <end position="119"/>
    </location>
</feature>
<evidence type="ECO:0000313" key="8">
    <source>
        <dbReference type="EMBL" id="GAA4126258.1"/>
    </source>
</evidence>
<dbReference type="Pfam" id="PF00902">
    <property type="entry name" value="TatC"/>
    <property type="match status" value="1"/>
</dbReference>
<gene>
    <name evidence="7 8" type="primary">tatC</name>
    <name evidence="8" type="ORF">GCM10022215_35560</name>
</gene>
<comment type="subunit">
    <text evidence="7">The Tat system comprises two distinct complexes: a TatABC complex, containing multiple copies of TatA, TatB and TatC subunits, and a separate TatA complex, containing only TatA subunits. Substrates initially bind to the TatABC complex, which probably triggers association of the separate TatA complex to form the active translocon.</text>
</comment>
<keyword evidence="6 7" id="KW-0472">Membrane</keyword>
<comment type="function">
    <text evidence="7">Part of the twin-arginine translocation (Tat) system that transports large folded proteins containing a characteristic twin-arginine motif in their signal peptide across membranes. Together with TatB, TatC is part of a receptor directly interacting with Tat signal peptides.</text>
</comment>
<comment type="caution">
    <text evidence="8">The sequence shown here is derived from an EMBL/GenBank/DDBJ whole genome shotgun (WGS) entry which is preliminary data.</text>
</comment>
<keyword evidence="2 7" id="KW-0812">Transmembrane</keyword>
<feature type="transmembrane region" description="Helical" evidence="7">
    <location>
        <begin position="179"/>
        <end position="200"/>
    </location>
</feature>
<evidence type="ECO:0000256" key="4">
    <source>
        <dbReference type="ARBA" id="ARBA00022989"/>
    </source>
</evidence>
<evidence type="ECO:0000256" key="3">
    <source>
        <dbReference type="ARBA" id="ARBA00022927"/>
    </source>
</evidence>
<keyword evidence="7" id="KW-1003">Cell membrane</keyword>
<comment type="similarity">
    <text evidence="7">Belongs to the TatC family.</text>
</comment>
<organism evidence="8 9">
    <name type="scientific">Nocardioides fonticola</name>
    <dbReference type="NCBI Taxonomy" id="450363"/>
    <lineage>
        <taxon>Bacteria</taxon>
        <taxon>Bacillati</taxon>
        <taxon>Actinomycetota</taxon>
        <taxon>Actinomycetes</taxon>
        <taxon>Propionibacteriales</taxon>
        <taxon>Nocardioidaceae</taxon>
        <taxon>Nocardioides</taxon>
    </lineage>
</organism>
<evidence type="ECO:0000256" key="6">
    <source>
        <dbReference type="ARBA" id="ARBA00023136"/>
    </source>
</evidence>
<evidence type="ECO:0000256" key="5">
    <source>
        <dbReference type="ARBA" id="ARBA00023010"/>
    </source>
</evidence>
<feature type="transmembrane region" description="Helical" evidence="7">
    <location>
        <begin position="131"/>
        <end position="152"/>
    </location>
</feature>
<feature type="transmembrane region" description="Helical" evidence="7">
    <location>
        <begin position="38"/>
        <end position="56"/>
    </location>
</feature>
<name>A0ABP7XVG7_9ACTN</name>
<keyword evidence="7" id="KW-0813">Transport</keyword>
<comment type="subcellular location">
    <subcellularLocation>
        <location evidence="7">Cell membrane</location>
        <topology evidence="7">Multi-pass membrane protein</topology>
    </subcellularLocation>
    <subcellularLocation>
        <location evidence="1">Membrane</location>
        <topology evidence="1">Multi-pass membrane protein</topology>
    </subcellularLocation>
</comment>
<feature type="transmembrane region" description="Helical" evidence="7">
    <location>
        <begin position="235"/>
        <end position="258"/>
    </location>
</feature>
<keyword evidence="9" id="KW-1185">Reference proteome</keyword>
<dbReference type="InterPro" id="IPR002033">
    <property type="entry name" value="TatC"/>
</dbReference>
<reference evidence="9" key="1">
    <citation type="journal article" date="2019" name="Int. J. Syst. Evol. Microbiol.">
        <title>The Global Catalogue of Microorganisms (GCM) 10K type strain sequencing project: providing services to taxonomists for standard genome sequencing and annotation.</title>
        <authorList>
            <consortium name="The Broad Institute Genomics Platform"/>
            <consortium name="The Broad Institute Genome Sequencing Center for Infectious Disease"/>
            <person name="Wu L."/>
            <person name="Ma J."/>
        </authorList>
    </citation>
    <scope>NUCLEOTIDE SEQUENCE [LARGE SCALE GENOMIC DNA]</scope>
    <source>
        <strain evidence="9">JCM 16703</strain>
    </source>
</reference>
<keyword evidence="4 7" id="KW-1133">Transmembrane helix</keyword>
<evidence type="ECO:0000256" key="2">
    <source>
        <dbReference type="ARBA" id="ARBA00022692"/>
    </source>
</evidence>
<dbReference type="PRINTS" id="PR01840">
    <property type="entry name" value="TATCFAMILY"/>
</dbReference>
<evidence type="ECO:0000313" key="9">
    <source>
        <dbReference type="Proteomes" id="UP001501495"/>
    </source>
</evidence>
<dbReference type="Proteomes" id="UP001501495">
    <property type="component" value="Unassembled WGS sequence"/>
</dbReference>
<sequence>MAMISGVVGLFRGRPVHPVGPDGRMALSDHLRELRGRVLKVALVVSLAFIIGLFYFPQLFEFVSGPYVDARQALPADQRTLITTNGAGGGLMLHLKLAGFVAVLGTAPFWLYQIWAFVMPGLHANERRWSYIFLATGIPLFFGGVLLGYLTLPTGLRVLLGLNPDDVTNIVEFGDYLQFYTRTLLVFGLAFEIPVFVVLLNRAGIVSGRTLSRYRPWVIIGIFIFAAAATPSTDPFTMCFMAFPMWFLFEISVVIARVNDRRRDRQRPGAGLSVDEASKL</sequence>
<protein>
    <recommendedName>
        <fullName evidence="7">Sec-independent protein translocase protein TatC</fullName>
    </recommendedName>
</protein>
<keyword evidence="5 7" id="KW-0811">Translocation</keyword>
<accession>A0ABP7XVG7</accession>
<evidence type="ECO:0000256" key="1">
    <source>
        <dbReference type="ARBA" id="ARBA00004141"/>
    </source>
</evidence>
<keyword evidence="3 7" id="KW-0653">Protein transport</keyword>